<keyword evidence="5" id="KW-0539">Nucleus</keyword>
<evidence type="ECO:0000256" key="3">
    <source>
        <dbReference type="ARBA" id="ARBA00022771"/>
    </source>
</evidence>
<organism evidence="10 11">
    <name type="scientific">Escallonia rubra</name>
    <dbReference type="NCBI Taxonomy" id="112253"/>
    <lineage>
        <taxon>Eukaryota</taxon>
        <taxon>Viridiplantae</taxon>
        <taxon>Streptophyta</taxon>
        <taxon>Embryophyta</taxon>
        <taxon>Tracheophyta</taxon>
        <taxon>Spermatophyta</taxon>
        <taxon>Magnoliopsida</taxon>
        <taxon>eudicotyledons</taxon>
        <taxon>Gunneridae</taxon>
        <taxon>Pentapetalae</taxon>
        <taxon>asterids</taxon>
        <taxon>campanulids</taxon>
        <taxon>Escalloniales</taxon>
        <taxon>Escalloniaceae</taxon>
        <taxon>Escallonia</taxon>
    </lineage>
</organism>
<dbReference type="InterPro" id="IPR044514">
    <property type="entry name" value="VIN3-like"/>
</dbReference>
<dbReference type="CDD" id="cd15521">
    <property type="entry name" value="PHD_VIN3_plant"/>
    <property type="match status" value="1"/>
</dbReference>
<comment type="subcellular location">
    <subcellularLocation>
        <location evidence="1">Nucleus</location>
    </subcellularLocation>
</comment>
<feature type="domain" description="Oberon-like PHD finger" evidence="7">
    <location>
        <begin position="143"/>
        <end position="262"/>
    </location>
</feature>
<keyword evidence="11" id="KW-1185">Reference proteome</keyword>
<protein>
    <submittedName>
        <fullName evidence="10">Uncharacterized protein</fullName>
    </submittedName>
</protein>
<sequence length="643" mass="72835">MDPAFSACSYIPFSDFVLDPAKCNQLSMEDRRLLVREIAQLSKDAPKILSSLTRRELLEIICAEMGEERKYTGLSKPKMIEHLLKLVSKKSKETTDDSLALHPSNTVTGFKRQRKEEQLLEVSVRPDHAPWKNKRETVKLLLCQNLACRATMSPEDNFCKRCSCCICHQYDDNKDPSLWICCESDHPDEWESCGMSCHLKCALKHERAGISMEGCCAKLDGSFFCVSCGKVNGLMRTWRKQLLAAMGARRVDALCLRVLLSHKILEGTEKYEVLLKFVESCVKTLENEVGNLDLASTEMDRLIVNRLSCCTEVQQLCTSAVEAFDSMPSDRCSNYMDKKDHRTCHIHFQKSSSTTANIILEYEDHLFEEFLGCRLWHRKSTAKGYPKEATCIVLRPERRFKLIDLDPSTEYVCKVSFFSKRRTLDVLEAKWVTPMFGGSSISVSDEELGEKEDAVSTKAQELGENPSELLPKKVGHMHDALAVAGSGENWFTHPYPHYIGEAVSATLNCDMIKQPSLPPVKENSLTSPSSTPPPTPCKSDGMTKVSCLGGKKQLKESAYEYSVRVIRRLEHEGHLSADFRVKFLTWFSLKATVQERRVVNVFIDTMINDPQCLAGQLIDSFMEKICSEQNMDCRHGLCTKLWH</sequence>
<dbReference type="PANTHER" id="PTHR46286">
    <property type="entry name" value="VIN3-LIKE PROTEIN 2-RELATED"/>
    <property type="match status" value="1"/>
</dbReference>
<feature type="domain" description="VIN3-like fibronectin type-III" evidence="8">
    <location>
        <begin position="347"/>
        <end position="433"/>
    </location>
</feature>
<evidence type="ECO:0000256" key="2">
    <source>
        <dbReference type="ARBA" id="ARBA00022723"/>
    </source>
</evidence>
<evidence type="ECO:0000259" key="9">
    <source>
        <dbReference type="Pfam" id="PF23380"/>
    </source>
</evidence>
<name>A0AA88R647_9ASTE</name>
<evidence type="ECO:0000256" key="5">
    <source>
        <dbReference type="ARBA" id="ARBA00023242"/>
    </source>
</evidence>
<dbReference type="Pfam" id="PF23376">
    <property type="entry name" value="Fn3_VIN3"/>
    <property type="match status" value="1"/>
</dbReference>
<reference evidence="10" key="1">
    <citation type="submission" date="2022-12" db="EMBL/GenBank/DDBJ databases">
        <title>Draft genome assemblies for two species of Escallonia (Escalloniales).</title>
        <authorList>
            <person name="Chanderbali A."/>
            <person name="Dervinis C."/>
            <person name="Anghel I."/>
            <person name="Soltis D."/>
            <person name="Soltis P."/>
            <person name="Zapata F."/>
        </authorList>
    </citation>
    <scope>NUCLEOTIDE SEQUENCE</scope>
    <source>
        <strain evidence="10">UCBG92.1500</strain>
        <tissue evidence="10">Leaf</tissue>
    </source>
</reference>
<evidence type="ECO:0000259" key="8">
    <source>
        <dbReference type="Pfam" id="PF23376"/>
    </source>
</evidence>
<feature type="domain" description="VIN3-like C-terminal" evidence="9">
    <location>
        <begin position="557"/>
        <end position="628"/>
    </location>
</feature>
<gene>
    <name evidence="10" type="ORF">RJ640_022590</name>
</gene>
<dbReference type="GO" id="GO:0040029">
    <property type="term" value="P:epigenetic regulation of gene expression"/>
    <property type="evidence" value="ECO:0007669"/>
    <property type="project" value="InterPro"/>
</dbReference>
<dbReference type="PANTHER" id="PTHR46286:SF6">
    <property type="entry name" value="OS08G0220600 PROTEIN"/>
    <property type="match status" value="1"/>
</dbReference>
<dbReference type="GO" id="GO:0010048">
    <property type="term" value="P:vernalization response"/>
    <property type="evidence" value="ECO:0007669"/>
    <property type="project" value="InterPro"/>
</dbReference>
<dbReference type="EMBL" id="JAVXUO010001354">
    <property type="protein sequence ID" value="KAK2983118.1"/>
    <property type="molecule type" value="Genomic_DNA"/>
</dbReference>
<dbReference type="AlphaFoldDB" id="A0AA88R647"/>
<dbReference type="GO" id="GO:0005634">
    <property type="term" value="C:nucleus"/>
    <property type="evidence" value="ECO:0007669"/>
    <property type="project" value="UniProtKB-SubCell"/>
</dbReference>
<evidence type="ECO:0000259" key="7">
    <source>
        <dbReference type="Pfam" id="PF07227"/>
    </source>
</evidence>
<evidence type="ECO:0000256" key="1">
    <source>
        <dbReference type="ARBA" id="ARBA00004123"/>
    </source>
</evidence>
<dbReference type="GO" id="GO:0008270">
    <property type="term" value="F:zinc ion binding"/>
    <property type="evidence" value="ECO:0007669"/>
    <property type="project" value="UniProtKB-KW"/>
</dbReference>
<comment type="caution">
    <text evidence="10">The sequence shown here is derived from an EMBL/GenBank/DDBJ whole genome shotgun (WGS) entry which is preliminary data.</text>
</comment>
<keyword evidence="4" id="KW-0862">Zinc</keyword>
<dbReference type="Pfam" id="PF07227">
    <property type="entry name" value="PHD_Oberon"/>
    <property type="match status" value="1"/>
</dbReference>
<proteinExistence type="predicted"/>
<evidence type="ECO:0000256" key="4">
    <source>
        <dbReference type="ARBA" id="ARBA00022833"/>
    </source>
</evidence>
<keyword evidence="2" id="KW-0479">Metal-binding</keyword>
<evidence type="ECO:0000313" key="11">
    <source>
        <dbReference type="Proteomes" id="UP001187471"/>
    </source>
</evidence>
<accession>A0AA88R647</accession>
<evidence type="ECO:0000313" key="10">
    <source>
        <dbReference type="EMBL" id="KAK2983118.1"/>
    </source>
</evidence>
<keyword evidence="3" id="KW-0863">Zinc-finger</keyword>
<dbReference type="Pfam" id="PF23380">
    <property type="entry name" value="VIN3_C"/>
    <property type="match status" value="1"/>
</dbReference>
<dbReference type="InterPro" id="IPR056990">
    <property type="entry name" value="VIN3-like_C"/>
</dbReference>
<dbReference type="InterPro" id="IPR058585">
    <property type="entry name" value="Fn3_VIN3"/>
</dbReference>
<dbReference type="Proteomes" id="UP001187471">
    <property type="component" value="Unassembled WGS sequence"/>
</dbReference>
<feature type="region of interest" description="Disordered" evidence="6">
    <location>
        <begin position="518"/>
        <end position="542"/>
    </location>
</feature>
<evidence type="ECO:0000256" key="6">
    <source>
        <dbReference type="SAM" id="MobiDB-lite"/>
    </source>
</evidence>
<dbReference type="InterPro" id="IPR032881">
    <property type="entry name" value="Oberon-like_PHD"/>
</dbReference>